<organism evidence="2">
    <name type="scientific">Vibrio crassostreae 9CS106</name>
    <dbReference type="NCBI Taxonomy" id="1191300"/>
    <lineage>
        <taxon>Bacteria</taxon>
        <taxon>Pseudomonadati</taxon>
        <taxon>Pseudomonadota</taxon>
        <taxon>Gammaproteobacteria</taxon>
        <taxon>Vibrionales</taxon>
        <taxon>Vibrionaceae</taxon>
        <taxon>Vibrio</taxon>
    </lineage>
</organism>
<reference evidence="2" key="2">
    <citation type="submission" date="2016-06" db="EMBL/GenBank/DDBJ databases">
        <title>Adaptive Radiation by Waves of Gene Transfer Leads to Fine-Scale Resource Partitioning in Marine Microbes.</title>
        <authorList>
            <person name="Hehemann J.-H."/>
            <person name="Arevalo P."/>
            <person name="Datta M.S."/>
            <person name="Yu X."/>
            <person name="Corzett C.H."/>
            <person name="Henschel A."/>
            <person name="Preheim S.P."/>
            <person name="Timberlake S."/>
            <person name="Alm E.J."/>
            <person name="Polz M.F."/>
        </authorList>
    </citation>
    <scope>NUCLEOTIDE SEQUENCE</scope>
    <source>
        <strain evidence="2">9CS106</strain>
    </source>
</reference>
<proteinExistence type="predicted"/>
<dbReference type="EMBL" id="CP016230">
    <property type="protein sequence ID" value="ANP79263.1"/>
    <property type="molecule type" value="Genomic_DNA"/>
</dbReference>
<accession>A0A1B1C395</accession>
<name>A0A1B1C395_9VIBR</name>
<protein>
    <submittedName>
        <fullName evidence="2">Uncharacterized protein</fullName>
    </submittedName>
</protein>
<dbReference type="AlphaFoldDB" id="A0A1B1C395"/>
<reference evidence="2" key="1">
    <citation type="journal article" date="2012" name="Science">
        <title>Ecological populations of bacteria act as socially cohesive units of antibiotic production and resistance.</title>
        <authorList>
            <person name="Cordero O.X."/>
            <person name="Wildschutte H."/>
            <person name="Kirkup B."/>
            <person name="Proehl S."/>
            <person name="Ngo L."/>
            <person name="Hussain F."/>
            <person name="Le Roux F."/>
            <person name="Mincer T."/>
            <person name="Polz M.F."/>
        </authorList>
    </citation>
    <scope>NUCLEOTIDE SEQUENCE</scope>
    <source>
        <strain evidence="2">9CS106</strain>
    </source>
</reference>
<feature type="region of interest" description="Disordered" evidence="1">
    <location>
        <begin position="40"/>
        <end position="82"/>
    </location>
</feature>
<feature type="compositionally biased region" description="Basic and acidic residues" evidence="1">
    <location>
        <begin position="41"/>
        <end position="53"/>
    </location>
</feature>
<sequence>MKVLATVHEIEQVVGGNPGRGIGSWIRDSLDRAHAPVARARYSEYRQRRDSSGDRAAQARSRSRSDMNDRHDKGGSNRIGGR</sequence>
<evidence type="ECO:0000256" key="1">
    <source>
        <dbReference type="SAM" id="MobiDB-lite"/>
    </source>
</evidence>
<evidence type="ECO:0000313" key="2">
    <source>
        <dbReference type="EMBL" id="ANP79263.1"/>
    </source>
</evidence>
<gene>
    <name evidence="2" type="ORF">A134_23365</name>
</gene>
<feature type="compositionally biased region" description="Basic and acidic residues" evidence="1">
    <location>
        <begin position="63"/>
        <end position="75"/>
    </location>
</feature>